<feature type="signal peptide" evidence="3">
    <location>
        <begin position="1"/>
        <end position="21"/>
    </location>
</feature>
<feature type="chain" id="PRO_5012641623" description="TRP C-terminal domain-containing protein" evidence="3">
    <location>
        <begin position="22"/>
        <end position="759"/>
    </location>
</feature>
<protein>
    <recommendedName>
        <fullName evidence="6">TRP C-terminal domain-containing protein</fullName>
    </recommendedName>
</protein>
<dbReference type="InterPro" id="IPR040241">
    <property type="entry name" value="TRP_Flc/Pkd2-like"/>
</dbReference>
<feature type="transmembrane region" description="Helical" evidence="2">
    <location>
        <begin position="485"/>
        <end position="505"/>
    </location>
</feature>
<evidence type="ECO:0008006" key="6">
    <source>
        <dbReference type="Google" id="ProtNLM"/>
    </source>
</evidence>
<reference evidence="5" key="1">
    <citation type="journal article" date="2017" name="Nat. Microbiol.">
        <title>Global analysis of biosynthetic gene clusters reveals vast potential of secondary metabolite production in Penicillium species.</title>
        <authorList>
            <person name="Nielsen J.C."/>
            <person name="Grijseels S."/>
            <person name="Prigent S."/>
            <person name="Ji B."/>
            <person name="Dainat J."/>
            <person name="Nielsen K.F."/>
            <person name="Frisvad J.C."/>
            <person name="Workman M."/>
            <person name="Nielsen J."/>
        </authorList>
    </citation>
    <scope>NUCLEOTIDE SEQUENCE [LARGE SCALE GENOMIC DNA]</scope>
    <source>
        <strain evidence="5">IBT 29525</strain>
    </source>
</reference>
<evidence type="ECO:0000313" key="4">
    <source>
        <dbReference type="EMBL" id="OQE03906.1"/>
    </source>
</evidence>
<name>A0A1V6RQF9_9EURO</name>
<comment type="caution">
    <text evidence="4">The sequence shown here is derived from an EMBL/GenBank/DDBJ whole genome shotgun (WGS) entry which is preliminary data.</text>
</comment>
<keyword evidence="3" id="KW-0732">Signal</keyword>
<dbReference type="STRING" id="60172.A0A1V6RQF9"/>
<feature type="transmembrane region" description="Helical" evidence="2">
    <location>
        <begin position="517"/>
        <end position="540"/>
    </location>
</feature>
<dbReference type="GO" id="GO:0055085">
    <property type="term" value="P:transmembrane transport"/>
    <property type="evidence" value="ECO:0007669"/>
    <property type="project" value="TreeGrafter"/>
</dbReference>
<feature type="region of interest" description="Disordered" evidence="1">
    <location>
        <begin position="639"/>
        <end position="684"/>
    </location>
</feature>
<feature type="transmembrane region" description="Helical" evidence="2">
    <location>
        <begin position="340"/>
        <end position="365"/>
    </location>
</feature>
<dbReference type="GO" id="GO:0016020">
    <property type="term" value="C:membrane"/>
    <property type="evidence" value="ECO:0007669"/>
    <property type="project" value="TreeGrafter"/>
</dbReference>
<evidence type="ECO:0000256" key="3">
    <source>
        <dbReference type="SAM" id="SignalP"/>
    </source>
</evidence>
<evidence type="ECO:0000313" key="5">
    <source>
        <dbReference type="Proteomes" id="UP000191612"/>
    </source>
</evidence>
<feature type="transmembrane region" description="Helical" evidence="2">
    <location>
        <begin position="377"/>
        <end position="396"/>
    </location>
</feature>
<gene>
    <name evidence="4" type="ORF">PENSOL_c001G01560</name>
</gene>
<sequence length="759" mass="84681">MQLRPVSHIWVFLSALIICQAAWVRKFPCGSNEKYDSLESPFRIDSLHGTLETFDDSTVLSLSILAIHDVEYFKCSDLDLPRLEDSLGFHALGVPTGVVLNFSSNCPLPITTTLTPPEGSLFSNLEILYSFTHAHRLQTIVAEISFNTQDGVVLDCVAPKITPDIGTAASRAFTYFPVAVMALVAIASWTTNCKDVSGWSSIFENRAAQSLFGPVWTVVLELSDYIRYLQFMFLAGSLTLEYPGFYQPIISQAAWSSLLYWTGPIDHGFTYTGVEDGMYVSNRSYGLEYMSQMIGFPQMPDIMVDAFINLLILIFAVLVGFLMLFLALSQLGRGFQLSLVSWNAGFVLFGMILSFFSLPLLSYLSDELILIGYLPNYRIILVGLSMAMVVYANFLITRHAIAQKDSGDQTSPGPFFPQRRSTRYVIRACQCSAQYLPAAVPLLQGIVIGGLQDWGRSQVLVLMGIEIFLLIHLVVSLGGRFFLSIPAWCSISRLLVVCLTLNFAYLRNETIKQWIGYVMLCLHGIMITFGFLFVALWRLAQAGLRKVRTNRRSQLNDMNGFQGQTTGLPLKRMEEHRQTKGLPAVDPCDDFAFLGGPSSPLDGLEGSAGSFPTIPNYTRHYITDFSVFYRQPRHSYAPRTFHHEPSSLSGAPEISNEGSRGTLCSDAISSTESPDSCDELMEDTTRPGVDYSVRESDAYYGAWAHRLSSPIPPSFKGAEEPQEDQSALRDWSTWTAKMFKRPKKKEKGFQVMRPPRPAL</sequence>
<dbReference type="PANTHER" id="PTHR31145:SF8">
    <property type="entry name" value="INTEGRAL MEMBRANE PROTEIN (AFU_ORTHOLOGUE AFUA_2G17475)"/>
    <property type="match status" value="1"/>
</dbReference>
<dbReference type="AlphaFoldDB" id="A0A1V6RQF9"/>
<keyword evidence="2" id="KW-0472">Membrane</keyword>
<dbReference type="PANTHER" id="PTHR31145">
    <property type="entry name" value="INTEGRAL MEMBRANE PROTEIN (AFU_ORTHOLOGUE AFUA_7G01610)"/>
    <property type="match status" value="1"/>
</dbReference>
<dbReference type="Proteomes" id="UP000191612">
    <property type="component" value="Unassembled WGS sequence"/>
</dbReference>
<keyword evidence="2" id="KW-1133">Transmembrane helix</keyword>
<keyword evidence="2" id="KW-0812">Transmembrane</keyword>
<organism evidence="4 5">
    <name type="scientific">Penicillium solitum</name>
    <dbReference type="NCBI Taxonomy" id="60172"/>
    <lineage>
        <taxon>Eukaryota</taxon>
        <taxon>Fungi</taxon>
        <taxon>Dikarya</taxon>
        <taxon>Ascomycota</taxon>
        <taxon>Pezizomycotina</taxon>
        <taxon>Eurotiomycetes</taxon>
        <taxon>Eurotiomycetidae</taxon>
        <taxon>Eurotiales</taxon>
        <taxon>Aspergillaceae</taxon>
        <taxon>Penicillium</taxon>
    </lineage>
</organism>
<keyword evidence="5" id="KW-1185">Reference proteome</keyword>
<evidence type="ECO:0000256" key="2">
    <source>
        <dbReference type="SAM" id="Phobius"/>
    </source>
</evidence>
<proteinExistence type="predicted"/>
<feature type="transmembrane region" description="Helical" evidence="2">
    <location>
        <begin position="459"/>
        <end position="479"/>
    </location>
</feature>
<dbReference type="EMBL" id="MDYO01000001">
    <property type="protein sequence ID" value="OQE03906.1"/>
    <property type="molecule type" value="Genomic_DNA"/>
</dbReference>
<accession>A0A1V6RQF9</accession>
<feature type="transmembrane region" description="Helical" evidence="2">
    <location>
        <begin position="306"/>
        <end position="328"/>
    </location>
</feature>
<evidence type="ECO:0000256" key="1">
    <source>
        <dbReference type="SAM" id="MobiDB-lite"/>
    </source>
</evidence>